<protein>
    <submittedName>
        <fullName evidence="2">Uncharacterized protein</fullName>
    </submittedName>
</protein>
<evidence type="ECO:0000313" key="2">
    <source>
        <dbReference type="EMBL" id="TVU38935.1"/>
    </source>
</evidence>
<dbReference type="Proteomes" id="UP000324897">
    <property type="component" value="Chromosome 4"/>
</dbReference>
<dbReference type="AlphaFoldDB" id="A0A5J9VTP0"/>
<evidence type="ECO:0000313" key="3">
    <source>
        <dbReference type="Proteomes" id="UP000324897"/>
    </source>
</evidence>
<dbReference type="EMBL" id="RWGY01000007">
    <property type="protein sequence ID" value="TVU38935.1"/>
    <property type="molecule type" value="Genomic_DNA"/>
</dbReference>
<keyword evidence="3" id="KW-1185">Reference proteome</keyword>
<accession>A0A5J9VTP0</accession>
<sequence>MGALEKAAPSWETISICIISEMVFSYQLADFWTLGLFSVSKLHLDDGQCISRIVLLLPQLMCIWGVHALLPLLWNYTEKTTTKDHPLVNSFVEIEKKQSKALNISCKLNNVACNKLKLEDYWEAEKLQDLLFHATPVAGSSTWVASSGGAMSSAKRGGQQQLPQRRHELSKAGWPVAARGEAWGRDGVGADVGGEHGDAGGRAKRLQQVRGGLVCEELRQARSKHVRRAAAASARRVGPSSSCGHGDASKEGGEGPRRSTLQVYKAFAVSFEY</sequence>
<dbReference type="Gramene" id="TVU38935">
    <property type="protein sequence ID" value="TVU38935"/>
    <property type="gene ID" value="EJB05_12332"/>
</dbReference>
<organism evidence="2 3">
    <name type="scientific">Eragrostis curvula</name>
    <name type="common">weeping love grass</name>
    <dbReference type="NCBI Taxonomy" id="38414"/>
    <lineage>
        <taxon>Eukaryota</taxon>
        <taxon>Viridiplantae</taxon>
        <taxon>Streptophyta</taxon>
        <taxon>Embryophyta</taxon>
        <taxon>Tracheophyta</taxon>
        <taxon>Spermatophyta</taxon>
        <taxon>Magnoliopsida</taxon>
        <taxon>Liliopsida</taxon>
        <taxon>Poales</taxon>
        <taxon>Poaceae</taxon>
        <taxon>PACMAD clade</taxon>
        <taxon>Chloridoideae</taxon>
        <taxon>Eragrostideae</taxon>
        <taxon>Eragrostidinae</taxon>
        <taxon>Eragrostis</taxon>
    </lineage>
</organism>
<feature type="non-terminal residue" evidence="2">
    <location>
        <position position="1"/>
    </location>
</feature>
<feature type="compositionally biased region" description="Basic and acidic residues" evidence="1">
    <location>
        <begin position="247"/>
        <end position="257"/>
    </location>
</feature>
<gene>
    <name evidence="2" type="ORF">EJB05_12332</name>
</gene>
<feature type="region of interest" description="Disordered" evidence="1">
    <location>
        <begin position="231"/>
        <end position="257"/>
    </location>
</feature>
<name>A0A5J9VTP0_9POAL</name>
<evidence type="ECO:0000256" key="1">
    <source>
        <dbReference type="SAM" id="MobiDB-lite"/>
    </source>
</evidence>
<reference evidence="2 3" key="1">
    <citation type="journal article" date="2019" name="Sci. Rep.">
        <title>A high-quality genome of Eragrostis curvula grass provides insights into Poaceae evolution and supports new strategies to enhance forage quality.</title>
        <authorList>
            <person name="Carballo J."/>
            <person name="Santos B.A.C.M."/>
            <person name="Zappacosta D."/>
            <person name="Garbus I."/>
            <person name="Selva J.P."/>
            <person name="Gallo C.A."/>
            <person name="Diaz A."/>
            <person name="Albertini E."/>
            <person name="Caccamo M."/>
            <person name="Echenique V."/>
        </authorList>
    </citation>
    <scope>NUCLEOTIDE SEQUENCE [LARGE SCALE GENOMIC DNA]</scope>
    <source>
        <strain evidence="3">cv. Victoria</strain>
        <tissue evidence="2">Leaf</tissue>
    </source>
</reference>
<proteinExistence type="predicted"/>
<comment type="caution">
    <text evidence="2">The sequence shown here is derived from an EMBL/GenBank/DDBJ whole genome shotgun (WGS) entry which is preliminary data.</text>
</comment>
<feature type="compositionally biased region" description="Low complexity" evidence="1">
    <location>
        <begin position="231"/>
        <end position="242"/>
    </location>
</feature>